<gene>
    <name evidence="1" type="ORF">H9863_06910</name>
</gene>
<protein>
    <submittedName>
        <fullName evidence="1">Uncharacterized protein</fullName>
    </submittedName>
</protein>
<proteinExistence type="predicted"/>
<evidence type="ECO:0000313" key="2">
    <source>
        <dbReference type="Proteomes" id="UP000824202"/>
    </source>
</evidence>
<reference evidence="1" key="1">
    <citation type="journal article" date="2021" name="PeerJ">
        <title>Extensive microbial diversity within the chicken gut microbiome revealed by metagenomics and culture.</title>
        <authorList>
            <person name="Gilroy R."/>
            <person name="Ravi A."/>
            <person name="Getino M."/>
            <person name="Pursley I."/>
            <person name="Horton D.L."/>
            <person name="Alikhan N.F."/>
            <person name="Baker D."/>
            <person name="Gharbi K."/>
            <person name="Hall N."/>
            <person name="Watson M."/>
            <person name="Adriaenssens E.M."/>
            <person name="Foster-Nyarko E."/>
            <person name="Jarju S."/>
            <person name="Secka A."/>
            <person name="Antonio M."/>
            <person name="Oren A."/>
            <person name="Chaudhuri R.R."/>
            <person name="La Ragione R."/>
            <person name="Hildebrand F."/>
            <person name="Pallen M.J."/>
        </authorList>
    </citation>
    <scope>NUCLEOTIDE SEQUENCE</scope>
    <source>
        <strain evidence="1">23274</strain>
    </source>
</reference>
<comment type="caution">
    <text evidence="1">The sequence shown here is derived from an EMBL/GenBank/DDBJ whole genome shotgun (WGS) entry which is preliminary data.</text>
</comment>
<dbReference type="AlphaFoldDB" id="A0A9D1V0R9"/>
<dbReference type="EMBL" id="DXFT01000134">
    <property type="protein sequence ID" value="HIX03828.1"/>
    <property type="molecule type" value="Genomic_DNA"/>
</dbReference>
<reference evidence="1" key="2">
    <citation type="submission" date="2021-04" db="EMBL/GenBank/DDBJ databases">
        <authorList>
            <person name="Gilroy R."/>
        </authorList>
    </citation>
    <scope>NUCLEOTIDE SEQUENCE</scope>
    <source>
        <strain evidence="1">23274</strain>
    </source>
</reference>
<organism evidence="1 2">
    <name type="scientific">Candidatus Odoribacter faecigallinarum</name>
    <dbReference type="NCBI Taxonomy" id="2838706"/>
    <lineage>
        <taxon>Bacteria</taxon>
        <taxon>Pseudomonadati</taxon>
        <taxon>Bacteroidota</taxon>
        <taxon>Bacteroidia</taxon>
        <taxon>Bacteroidales</taxon>
        <taxon>Odoribacteraceae</taxon>
        <taxon>Odoribacter</taxon>
    </lineage>
</organism>
<evidence type="ECO:0000313" key="1">
    <source>
        <dbReference type="EMBL" id="HIX03828.1"/>
    </source>
</evidence>
<dbReference type="Proteomes" id="UP000824202">
    <property type="component" value="Unassembled WGS sequence"/>
</dbReference>
<name>A0A9D1V0R9_9BACT</name>
<accession>A0A9D1V0R9</accession>
<sequence length="69" mass="7421">MKNKFEVVISPTDVLGEELKNVLGGTSGEGCVKCKRTECNCQAKGMPARTDDDCPPGYTVINNVCVELD</sequence>